<protein>
    <submittedName>
        <fullName evidence="3">Uncharacterized LOC111855400</fullName>
    </submittedName>
</protein>
<reference evidence="3" key="2">
    <citation type="submission" date="2025-09" db="UniProtKB">
        <authorList>
            <consortium name="Ensembl"/>
        </authorList>
    </citation>
    <scope>IDENTIFICATION</scope>
</reference>
<name>A0A3B3TGY2_9TELE</name>
<keyword evidence="4" id="KW-1185">Reference proteome</keyword>
<dbReference type="Proteomes" id="UP000261540">
    <property type="component" value="Unplaced"/>
</dbReference>
<dbReference type="Gene3D" id="2.170.270.10">
    <property type="entry name" value="SET domain"/>
    <property type="match status" value="1"/>
</dbReference>
<dbReference type="SUPFAM" id="SSF82199">
    <property type="entry name" value="SET domain"/>
    <property type="match status" value="1"/>
</dbReference>
<dbReference type="OrthoDB" id="5376140at2759"/>
<evidence type="ECO:0000256" key="1">
    <source>
        <dbReference type="SAM" id="MobiDB-lite"/>
    </source>
</evidence>
<feature type="region of interest" description="Disordered" evidence="1">
    <location>
        <begin position="903"/>
        <end position="943"/>
    </location>
</feature>
<dbReference type="Pfam" id="PF00856">
    <property type="entry name" value="SET"/>
    <property type="match status" value="1"/>
</dbReference>
<evidence type="ECO:0000259" key="2">
    <source>
        <dbReference type="PROSITE" id="PS50280"/>
    </source>
</evidence>
<proteinExistence type="predicted"/>
<feature type="compositionally biased region" description="Basic and acidic residues" evidence="1">
    <location>
        <begin position="924"/>
        <end position="943"/>
    </location>
</feature>
<reference evidence="3" key="1">
    <citation type="submission" date="2025-08" db="UniProtKB">
        <authorList>
            <consortium name="Ensembl"/>
        </authorList>
    </citation>
    <scope>IDENTIFICATION</scope>
</reference>
<dbReference type="KEGG" id="pki:111855400"/>
<dbReference type="Ensembl" id="ENSPKIT00000022607.1">
    <property type="protein sequence ID" value="ENSPKIP00000041571.1"/>
    <property type="gene ID" value="ENSPKIG00000018071.1"/>
</dbReference>
<dbReference type="PANTHER" id="PTHR33480">
    <property type="entry name" value="SET DOMAIN-CONTAINING PROTEIN-RELATED"/>
    <property type="match status" value="1"/>
</dbReference>
<dbReference type="STRING" id="1676925.ENSPKIP00000041571"/>
<organism evidence="3 4">
    <name type="scientific">Paramormyrops kingsleyae</name>
    <dbReference type="NCBI Taxonomy" id="1676925"/>
    <lineage>
        <taxon>Eukaryota</taxon>
        <taxon>Metazoa</taxon>
        <taxon>Chordata</taxon>
        <taxon>Craniata</taxon>
        <taxon>Vertebrata</taxon>
        <taxon>Euteleostomi</taxon>
        <taxon>Actinopterygii</taxon>
        <taxon>Neopterygii</taxon>
        <taxon>Teleostei</taxon>
        <taxon>Osteoglossocephala</taxon>
        <taxon>Osteoglossomorpha</taxon>
        <taxon>Osteoglossiformes</taxon>
        <taxon>Mormyridae</taxon>
        <taxon>Paramormyrops</taxon>
    </lineage>
</organism>
<feature type="compositionally biased region" description="Low complexity" evidence="1">
    <location>
        <begin position="278"/>
        <end position="288"/>
    </location>
</feature>
<feature type="region of interest" description="Disordered" evidence="1">
    <location>
        <begin position="1"/>
        <end position="29"/>
    </location>
</feature>
<feature type="compositionally biased region" description="Acidic residues" evidence="1">
    <location>
        <begin position="908"/>
        <end position="923"/>
    </location>
</feature>
<dbReference type="PROSITE" id="PS50280">
    <property type="entry name" value="SET"/>
    <property type="match status" value="1"/>
</dbReference>
<dbReference type="AlphaFoldDB" id="A0A3B3TGY2"/>
<accession>A0A3B3TGY2</accession>
<dbReference type="SMART" id="SM00317">
    <property type="entry name" value="SET"/>
    <property type="match status" value="1"/>
</dbReference>
<dbReference type="GeneTree" id="ENSGT00940000165604"/>
<dbReference type="PANTHER" id="PTHR33480:SF5">
    <property type="entry name" value="SI:DKEY-51D8.9"/>
    <property type="match status" value="1"/>
</dbReference>
<feature type="domain" description="SET" evidence="2">
    <location>
        <begin position="88"/>
        <end position="209"/>
    </location>
</feature>
<feature type="region of interest" description="Disordered" evidence="1">
    <location>
        <begin position="274"/>
        <end position="297"/>
    </location>
</feature>
<evidence type="ECO:0000313" key="3">
    <source>
        <dbReference type="Ensembl" id="ENSPKIP00000041571.1"/>
    </source>
</evidence>
<sequence length="943" mass="106313">MSFPEATEQDVTDPVTGDPDETLDLQDSFQEERGPLLAASCMSMSTDHSMGPPFSFKQEAPTDSQARRMRRCPETDAAWHISRLEDEVGLEVRYIDTFKGRGVFAVSAFEEGEFIVEYRGDLINFEEAQRRRRIYHDALKGFMIDFIWQGKCWTIDAALDDGSFGRLFNDDHLNPNCIIKRIIVGRQPHLCIFAMRDIIPGEELTYTYGDADCPWREKVSKGQIGVNSLPQSSGEMPASGQLCGPTSWRGSTDVHQDGVLCNDSDVCSIVGNSEEDSAANSSDESTSEGSAWAHGISKGKKKEKRIYSETSNALEASKSEEAHQSSSHILIKGISKTSRGSRVYDKKQYCFFCCRPLSKIARHLEQVHSNEPDVAKALTFPKGSKERKILLEHLRNKGNFAYNAEILEKGQGDLVPCKKPRKDSNSGDFIHCLHCLGLFAKKFLWRHMKQCKLRTNELSTPGADKMFSPGACMGPTAQGVSAGLHEILRNMNDDELLLTIKADPYIIKLGEYFYNKLGADSGKHAYVRLKMREVGRLLIQAKKATPLRRMEDFVDPSNFLHVVTAVKMVCGYDDDKCTFKRPTLAVKLGHSLQKMAFLVSFQAMMDRDSEKADKARDFNEMYTTRWCELLSANTLRTFREDKWNAPLVIPFTEDVKMMHLFLDNKQKSTFNDLSSNATSKNWTCLAKVTLSQVVLFNRRREGEVSKMPLTSFVCRNTFDLHEDVAFTELEKKLCRHFTWIEIKGKKGRKVPVLLTPEMQKSMELLKEKRGVCGVPSENIYMFARPSALSHLRGSDCLRDFAVECGAKNPKALLSTKHRKYVATLSNVLNLNNTEIDRLADVLGHSIRVQREDYRLPEGTLQLAKISKVLMALETGRLGEFSGKNLEDISIDASESLHVQRSDISGDLSELEDVSDEEELEAEVSIEHSLDRDENSSADRHSPD</sequence>
<dbReference type="InterPro" id="IPR046341">
    <property type="entry name" value="SET_dom_sf"/>
</dbReference>
<evidence type="ECO:0000313" key="4">
    <source>
        <dbReference type="Proteomes" id="UP000261540"/>
    </source>
</evidence>
<dbReference type="InterPro" id="IPR001214">
    <property type="entry name" value="SET_dom"/>
</dbReference>